<proteinExistence type="predicted"/>
<evidence type="ECO:0000313" key="3">
    <source>
        <dbReference type="EnsemblPlants" id="AUR62003151-RA:cds"/>
    </source>
</evidence>
<dbReference type="Pfam" id="PF14244">
    <property type="entry name" value="Retrotran_gag_3"/>
    <property type="match status" value="1"/>
</dbReference>
<evidence type="ECO:0000313" key="4">
    <source>
        <dbReference type="Proteomes" id="UP000596660"/>
    </source>
</evidence>
<feature type="compositionally biased region" description="Low complexity" evidence="1">
    <location>
        <begin position="342"/>
        <end position="372"/>
    </location>
</feature>
<dbReference type="EnsemblPlants" id="AUR62003151-RA">
    <property type="protein sequence ID" value="AUR62003151-RA:cds"/>
    <property type="gene ID" value="AUR62003151"/>
</dbReference>
<dbReference type="InterPro" id="IPR029472">
    <property type="entry name" value="Copia-like_N"/>
</dbReference>
<dbReference type="Gramene" id="AUR62003151-RA">
    <property type="protein sequence ID" value="AUR62003151-RA:cds"/>
    <property type="gene ID" value="AUR62003151"/>
</dbReference>
<dbReference type="OMA" id="CKRAGHD"/>
<protein>
    <recommendedName>
        <fullName evidence="2">Retrotransposon Copia-like N-terminal domain-containing protein</fullName>
    </recommendedName>
</protein>
<organism evidence="3 4">
    <name type="scientific">Chenopodium quinoa</name>
    <name type="common">Quinoa</name>
    <dbReference type="NCBI Taxonomy" id="63459"/>
    <lineage>
        <taxon>Eukaryota</taxon>
        <taxon>Viridiplantae</taxon>
        <taxon>Streptophyta</taxon>
        <taxon>Embryophyta</taxon>
        <taxon>Tracheophyta</taxon>
        <taxon>Spermatophyta</taxon>
        <taxon>Magnoliopsida</taxon>
        <taxon>eudicotyledons</taxon>
        <taxon>Gunneridae</taxon>
        <taxon>Pentapetalae</taxon>
        <taxon>Caryophyllales</taxon>
        <taxon>Chenopodiaceae</taxon>
        <taxon>Chenopodioideae</taxon>
        <taxon>Atripliceae</taxon>
        <taxon>Chenopodium</taxon>
    </lineage>
</organism>
<feature type="region of interest" description="Disordered" evidence="1">
    <location>
        <begin position="312"/>
        <end position="393"/>
    </location>
</feature>
<reference evidence="3" key="1">
    <citation type="journal article" date="2017" name="Nature">
        <title>The genome of Chenopodium quinoa.</title>
        <authorList>
            <person name="Jarvis D.E."/>
            <person name="Ho Y.S."/>
            <person name="Lightfoot D.J."/>
            <person name="Schmoeckel S.M."/>
            <person name="Li B."/>
            <person name="Borm T.J.A."/>
            <person name="Ohyanagi H."/>
            <person name="Mineta K."/>
            <person name="Michell C.T."/>
            <person name="Saber N."/>
            <person name="Kharbatia N.M."/>
            <person name="Rupper R.R."/>
            <person name="Sharp A.R."/>
            <person name="Dally N."/>
            <person name="Boughton B.A."/>
            <person name="Woo Y.H."/>
            <person name="Gao G."/>
            <person name="Schijlen E.G.W.M."/>
            <person name="Guo X."/>
            <person name="Momin A.A."/>
            <person name="Negrao S."/>
            <person name="Al-Babili S."/>
            <person name="Gehring C."/>
            <person name="Roessner U."/>
            <person name="Jung C."/>
            <person name="Murphy K."/>
            <person name="Arold S.T."/>
            <person name="Gojobori T."/>
            <person name="van der Linden C.G."/>
            <person name="van Loo E.N."/>
            <person name="Jellen E.N."/>
            <person name="Maughan P.J."/>
            <person name="Tester M."/>
        </authorList>
    </citation>
    <scope>NUCLEOTIDE SEQUENCE [LARGE SCALE GENOMIC DNA]</scope>
    <source>
        <strain evidence="3">cv. PI 614886</strain>
    </source>
</reference>
<evidence type="ECO:0000259" key="2">
    <source>
        <dbReference type="Pfam" id="PF14244"/>
    </source>
</evidence>
<dbReference type="AlphaFoldDB" id="A0A803KVU3"/>
<dbReference type="Proteomes" id="UP000596660">
    <property type="component" value="Unplaced"/>
</dbReference>
<accession>A0A803KVU3</accession>
<dbReference type="PANTHER" id="PTHR37610">
    <property type="entry name" value="CCHC-TYPE DOMAIN-CONTAINING PROTEIN"/>
    <property type="match status" value="1"/>
</dbReference>
<reference evidence="3" key="2">
    <citation type="submission" date="2021-03" db="UniProtKB">
        <authorList>
            <consortium name="EnsemblPlants"/>
        </authorList>
    </citation>
    <scope>IDENTIFICATION</scope>
</reference>
<keyword evidence="4" id="KW-1185">Reference proteome</keyword>
<dbReference type="PANTHER" id="PTHR37610:SF101">
    <property type="entry name" value="(RAPE) HYPOTHETICAL PROTEIN"/>
    <property type="match status" value="1"/>
</dbReference>
<name>A0A803KVU3_CHEQI</name>
<evidence type="ECO:0000256" key="1">
    <source>
        <dbReference type="SAM" id="MobiDB-lite"/>
    </source>
</evidence>
<sequence>MEDGKIDPSSPFYLGAGNQPGNLITHVVLKSYNYLPWSRAITLSLKSRRKFGFLDGTINKPAEKKKLLDWDTVNSMLVSWILRAIDPKIALLSLTSRRQRNYGTMKRDFVRLVAFLDREEEKLHQFLIGIDDDKYALVRTNLLSQQPPVNLDRAYQAFLQEERSRGIARDRAISDKSEAHIFALSSDRRSFQAAARVDKAKLYCSHCKRAGHDTTGCFMLHGPKARANAVAYPVEGSAMPSNDTLAALSEMQPEHIRLLLNMVNKQQQDKMTEFPFMHSNVASYDSSVDNGVDMEFLDDLEHVLDLHEVSMDQGTTNNSSLPPPSTPTAAVSGPEAAGSLDRSSAAAAPAHRSPAAAASSHHSPPVVPPARATVDSMGGNAGGTGLERKFPKL</sequence>
<feature type="domain" description="Retrotransposon Copia-like N-terminal" evidence="2">
    <location>
        <begin position="19"/>
        <end position="62"/>
    </location>
</feature>